<dbReference type="VEuPathDB" id="TriTrypDB:LtaPh_3122900"/>
<feature type="compositionally biased region" description="Basic and acidic residues" evidence="1">
    <location>
        <begin position="143"/>
        <end position="152"/>
    </location>
</feature>
<proteinExistence type="predicted"/>
<sequence>MEADNDSLIIILLWLVYVCLHACLDYCERRSLLRAQELEARVRAQAAVRRLDRRPRSSPRIASISENPTASITVIVLGTEGEQYPNRDEPCEGAVVPDASGQMPALPEQVHYGESTYMNRQEGSSDASVEKEMEESSPAAEVDAGRDDPALR</sequence>
<accession>A0A640KUH1</accession>
<evidence type="ECO:0000256" key="2">
    <source>
        <dbReference type="SAM" id="Phobius"/>
    </source>
</evidence>
<feature type="region of interest" description="Disordered" evidence="1">
    <location>
        <begin position="82"/>
        <end position="152"/>
    </location>
</feature>
<dbReference type="Proteomes" id="UP000419144">
    <property type="component" value="Unassembled WGS sequence"/>
</dbReference>
<keyword evidence="2" id="KW-0812">Transmembrane</keyword>
<dbReference type="AlphaFoldDB" id="A0A640KUH1"/>
<dbReference type="OrthoDB" id="272340at2759"/>
<keyword evidence="2" id="KW-0472">Membrane</keyword>
<protein>
    <submittedName>
        <fullName evidence="3">Uncharacterized protein</fullName>
    </submittedName>
</protein>
<evidence type="ECO:0000256" key="1">
    <source>
        <dbReference type="SAM" id="MobiDB-lite"/>
    </source>
</evidence>
<gene>
    <name evidence="3" type="ORF">LtaPh_3122900</name>
</gene>
<name>A0A640KUH1_LEITA</name>
<reference evidence="3" key="1">
    <citation type="submission" date="2019-11" db="EMBL/GenBank/DDBJ databases">
        <title>Leishmania tarentolae CDS.</title>
        <authorList>
            <person name="Goto Y."/>
            <person name="Yamagishi J."/>
        </authorList>
    </citation>
    <scope>NUCLEOTIDE SEQUENCE [LARGE SCALE GENOMIC DNA]</scope>
    <source>
        <strain evidence="3">Parrot Tar II</strain>
    </source>
</reference>
<comment type="caution">
    <text evidence="3">The sequence shown here is derived from an EMBL/GenBank/DDBJ whole genome shotgun (WGS) entry which is preliminary data.</text>
</comment>
<evidence type="ECO:0000313" key="3">
    <source>
        <dbReference type="EMBL" id="GET91187.1"/>
    </source>
</evidence>
<dbReference type="EMBL" id="BLBS01000047">
    <property type="protein sequence ID" value="GET91187.1"/>
    <property type="molecule type" value="Genomic_DNA"/>
</dbReference>
<keyword evidence="2" id="KW-1133">Transmembrane helix</keyword>
<evidence type="ECO:0000313" key="4">
    <source>
        <dbReference type="Proteomes" id="UP000419144"/>
    </source>
</evidence>
<feature type="transmembrane region" description="Helical" evidence="2">
    <location>
        <begin position="6"/>
        <end position="24"/>
    </location>
</feature>
<organism evidence="3 4">
    <name type="scientific">Leishmania tarentolae</name>
    <name type="common">Sauroleishmania tarentolae</name>
    <dbReference type="NCBI Taxonomy" id="5689"/>
    <lineage>
        <taxon>Eukaryota</taxon>
        <taxon>Discoba</taxon>
        <taxon>Euglenozoa</taxon>
        <taxon>Kinetoplastea</taxon>
        <taxon>Metakinetoplastina</taxon>
        <taxon>Trypanosomatida</taxon>
        <taxon>Trypanosomatidae</taxon>
        <taxon>Leishmaniinae</taxon>
        <taxon>Leishmania</taxon>
        <taxon>lizard Leishmania</taxon>
    </lineage>
</organism>
<feature type="compositionally biased region" description="Polar residues" evidence="1">
    <location>
        <begin position="116"/>
        <end position="127"/>
    </location>
</feature>
<keyword evidence="4" id="KW-1185">Reference proteome</keyword>